<keyword evidence="2" id="KW-1185">Reference proteome</keyword>
<evidence type="ECO:0000313" key="1">
    <source>
        <dbReference type="EMBL" id="KAI3366511.1"/>
    </source>
</evidence>
<name>A0ACB8WFH6_9TELE</name>
<dbReference type="EMBL" id="CM041540">
    <property type="protein sequence ID" value="KAI3366511.1"/>
    <property type="molecule type" value="Genomic_DNA"/>
</dbReference>
<dbReference type="Proteomes" id="UP000831701">
    <property type="component" value="Chromosome 10"/>
</dbReference>
<gene>
    <name evidence="1" type="ORF">L3Q82_000641</name>
</gene>
<accession>A0ACB8WFH6</accession>
<evidence type="ECO:0000313" key="2">
    <source>
        <dbReference type="Proteomes" id="UP000831701"/>
    </source>
</evidence>
<proteinExistence type="predicted"/>
<organism evidence="1 2">
    <name type="scientific">Scortum barcoo</name>
    <name type="common">barcoo grunter</name>
    <dbReference type="NCBI Taxonomy" id="214431"/>
    <lineage>
        <taxon>Eukaryota</taxon>
        <taxon>Metazoa</taxon>
        <taxon>Chordata</taxon>
        <taxon>Craniata</taxon>
        <taxon>Vertebrata</taxon>
        <taxon>Euteleostomi</taxon>
        <taxon>Actinopterygii</taxon>
        <taxon>Neopterygii</taxon>
        <taxon>Teleostei</taxon>
        <taxon>Neoteleostei</taxon>
        <taxon>Acanthomorphata</taxon>
        <taxon>Eupercaria</taxon>
        <taxon>Centrarchiformes</taxon>
        <taxon>Terapontoidei</taxon>
        <taxon>Terapontidae</taxon>
        <taxon>Scortum</taxon>
    </lineage>
</organism>
<protein>
    <submittedName>
        <fullName evidence="1">Uncharacterized protein</fullName>
    </submittedName>
</protein>
<comment type="caution">
    <text evidence="1">The sequence shown here is derived from an EMBL/GenBank/DDBJ whole genome shotgun (WGS) entry which is preliminary data.</text>
</comment>
<sequence length="160" mass="18232">MLAALAPPLRSILRKKTRTPSATSAPETLLQRTWLEAESDTSAGHEDSERGEKESKDHHIGHSGESGPCWWQRLKADTAHCWIPQKQTKEDATSPDKAFANAHLDEEEDFWSSVLCHAEHPPQEKERKINRKKKQRMQIKKKTKNLSALIVVSTWKKCNS</sequence>
<reference evidence="1" key="1">
    <citation type="submission" date="2022-04" db="EMBL/GenBank/DDBJ databases">
        <title>Jade perch genome.</title>
        <authorList>
            <person name="Chao B."/>
        </authorList>
    </citation>
    <scope>NUCLEOTIDE SEQUENCE</scope>
    <source>
        <strain evidence="1">CB-2022</strain>
    </source>
</reference>